<evidence type="ECO:0000313" key="9">
    <source>
        <dbReference type="Proteomes" id="UP000185663"/>
    </source>
</evidence>
<keyword evidence="3 6" id="KW-0812">Transmembrane</keyword>
<evidence type="ECO:0000256" key="4">
    <source>
        <dbReference type="ARBA" id="ARBA00022989"/>
    </source>
</evidence>
<dbReference type="RefSeq" id="WP_052367253.1">
    <property type="nucleotide sequence ID" value="NZ_LT629776.1"/>
</dbReference>
<feature type="transmembrane region" description="Helical" evidence="6">
    <location>
        <begin position="124"/>
        <end position="144"/>
    </location>
</feature>
<feature type="transmembrane region" description="Helical" evidence="6">
    <location>
        <begin position="241"/>
        <end position="261"/>
    </location>
</feature>
<dbReference type="InterPro" id="IPR050638">
    <property type="entry name" value="AA-Vitamin_Transporters"/>
</dbReference>
<feature type="domain" description="EamA" evidence="7">
    <location>
        <begin position="151"/>
        <end position="283"/>
    </location>
</feature>
<dbReference type="EMBL" id="LT629776">
    <property type="protein sequence ID" value="SDS06045.1"/>
    <property type="molecule type" value="Genomic_DNA"/>
</dbReference>
<dbReference type="SUPFAM" id="SSF103481">
    <property type="entry name" value="Multidrug resistance efflux transporter EmrE"/>
    <property type="match status" value="2"/>
</dbReference>
<keyword evidence="9" id="KW-1185">Reference proteome</keyword>
<proteinExistence type="inferred from homology"/>
<dbReference type="OrthoDB" id="9815120at2"/>
<comment type="subcellular location">
    <subcellularLocation>
        <location evidence="1">Membrane</location>
        <topology evidence="1">Multi-pass membrane protein</topology>
    </subcellularLocation>
</comment>
<feature type="transmembrane region" description="Helical" evidence="6">
    <location>
        <begin position="44"/>
        <end position="60"/>
    </location>
</feature>
<dbReference type="PANTHER" id="PTHR32322">
    <property type="entry name" value="INNER MEMBRANE TRANSPORTER"/>
    <property type="match status" value="1"/>
</dbReference>
<dbReference type="STRING" id="545619.SAMN04489860_0701"/>
<keyword evidence="5 6" id="KW-0472">Membrane</keyword>
<reference evidence="8 9" key="1">
    <citation type="submission" date="2016-10" db="EMBL/GenBank/DDBJ databases">
        <authorList>
            <person name="de Groot N.N."/>
        </authorList>
    </citation>
    <scope>NUCLEOTIDE SEQUENCE [LARGE SCALE GENOMIC DNA]</scope>
    <source>
        <strain evidence="8 9">DSM 22126</strain>
    </source>
</reference>
<feature type="transmembrane region" description="Helical" evidence="6">
    <location>
        <begin position="72"/>
        <end position="92"/>
    </location>
</feature>
<evidence type="ECO:0000313" key="8">
    <source>
        <dbReference type="EMBL" id="SDS06045.1"/>
    </source>
</evidence>
<feature type="transmembrane region" description="Helical" evidence="6">
    <location>
        <begin position="211"/>
        <end position="229"/>
    </location>
</feature>
<sequence length="301" mass="30866">MQFRPGRALDSVPAPAIFVTSGLTQYAGAAIAVGLFAVLGAPEVAWLRIVVAAVVLTLWRRPWRREWTARDLGWASVFGIALAAMNVAFYIGIQYLPLGTGVAIEFLGPVAVAAITGRGWRDRVAILLAGAGVVLLAGVTLEAVPRDDAVIGLTALLTAAACWAGYILLGRKVAVRGEGVTSLAVAMTAGALVFAPFLAPGSAPVLHDAGLFAAVVGVGVLSSVIPYALDQVVLRRVSTATFSILLALLPASATVVGAIGLGQIPTWPELLGLLLVSSAIALTGRQGRGRRAVAATPEPPA</sequence>
<dbReference type="InterPro" id="IPR000620">
    <property type="entry name" value="EamA_dom"/>
</dbReference>
<evidence type="ECO:0000256" key="3">
    <source>
        <dbReference type="ARBA" id="ARBA00022692"/>
    </source>
</evidence>
<evidence type="ECO:0000256" key="6">
    <source>
        <dbReference type="SAM" id="Phobius"/>
    </source>
</evidence>
<feature type="transmembrane region" description="Helical" evidence="6">
    <location>
        <begin position="98"/>
        <end position="117"/>
    </location>
</feature>
<gene>
    <name evidence="8" type="ORF">SAMN04489860_0701</name>
</gene>
<evidence type="ECO:0000259" key="7">
    <source>
        <dbReference type="Pfam" id="PF00892"/>
    </source>
</evidence>
<evidence type="ECO:0000256" key="5">
    <source>
        <dbReference type="ARBA" id="ARBA00023136"/>
    </source>
</evidence>
<dbReference type="GO" id="GO:0016020">
    <property type="term" value="C:membrane"/>
    <property type="evidence" value="ECO:0007669"/>
    <property type="project" value="UniProtKB-SubCell"/>
</dbReference>
<evidence type="ECO:0000256" key="1">
    <source>
        <dbReference type="ARBA" id="ARBA00004141"/>
    </source>
</evidence>
<name>A0A1H1P4Y4_9CELL</name>
<feature type="transmembrane region" description="Helical" evidence="6">
    <location>
        <begin position="12"/>
        <end position="38"/>
    </location>
</feature>
<dbReference type="Pfam" id="PF00892">
    <property type="entry name" value="EamA"/>
    <property type="match status" value="1"/>
</dbReference>
<dbReference type="PANTHER" id="PTHR32322:SF2">
    <property type="entry name" value="EAMA DOMAIN-CONTAINING PROTEIN"/>
    <property type="match status" value="1"/>
</dbReference>
<accession>A0A1H1P4Y4</accession>
<comment type="similarity">
    <text evidence="2">Belongs to the EamA transporter family.</text>
</comment>
<keyword evidence="4 6" id="KW-1133">Transmembrane helix</keyword>
<feature type="transmembrane region" description="Helical" evidence="6">
    <location>
        <begin position="181"/>
        <end position="199"/>
    </location>
</feature>
<dbReference type="Proteomes" id="UP000185663">
    <property type="component" value="Chromosome I"/>
</dbReference>
<protein>
    <submittedName>
        <fullName evidence="8">Inner membrane transporter RhtA</fullName>
    </submittedName>
</protein>
<evidence type="ECO:0000256" key="2">
    <source>
        <dbReference type="ARBA" id="ARBA00007362"/>
    </source>
</evidence>
<feature type="transmembrane region" description="Helical" evidence="6">
    <location>
        <begin position="150"/>
        <end position="169"/>
    </location>
</feature>
<organism evidence="8 9">
    <name type="scientific">Paraoerskovia marina</name>
    <dbReference type="NCBI Taxonomy" id="545619"/>
    <lineage>
        <taxon>Bacteria</taxon>
        <taxon>Bacillati</taxon>
        <taxon>Actinomycetota</taxon>
        <taxon>Actinomycetes</taxon>
        <taxon>Micrococcales</taxon>
        <taxon>Cellulomonadaceae</taxon>
        <taxon>Paraoerskovia</taxon>
    </lineage>
</organism>
<dbReference type="InterPro" id="IPR037185">
    <property type="entry name" value="EmrE-like"/>
</dbReference>
<dbReference type="AlphaFoldDB" id="A0A1H1P4Y4"/>
<dbReference type="eggNOG" id="COG5006">
    <property type="taxonomic scope" value="Bacteria"/>
</dbReference>